<keyword evidence="2" id="KW-0677">Repeat</keyword>
<keyword evidence="11" id="KW-1185">Reference proteome</keyword>
<dbReference type="GO" id="GO:0005694">
    <property type="term" value="C:chromosome"/>
    <property type="evidence" value="ECO:0007669"/>
    <property type="project" value="UniProtKB-ARBA"/>
</dbReference>
<keyword evidence="4" id="KW-0805">Transcription regulation</keyword>
<keyword evidence="6" id="KW-0804">Transcription</keyword>
<dbReference type="InterPro" id="IPR018359">
    <property type="entry name" value="Bromodomain_CS"/>
</dbReference>
<dbReference type="PROSITE" id="PS50014">
    <property type="entry name" value="BROMODOMAIN_2"/>
    <property type="match status" value="1"/>
</dbReference>
<dbReference type="GO" id="GO:0005634">
    <property type="term" value="C:nucleus"/>
    <property type="evidence" value="ECO:0007669"/>
    <property type="project" value="UniProtKB-SubCell"/>
</dbReference>
<evidence type="ECO:0000256" key="1">
    <source>
        <dbReference type="ARBA" id="ARBA00004123"/>
    </source>
</evidence>
<dbReference type="PANTHER" id="PTHR16062">
    <property type="entry name" value="SWI/SNF-RELATED"/>
    <property type="match status" value="1"/>
</dbReference>
<feature type="non-terminal residue" evidence="10">
    <location>
        <position position="1"/>
    </location>
</feature>
<evidence type="ECO:0000256" key="5">
    <source>
        <dbReference type="ARBA" id="ARBA00023117"/>
    </source>
</evidence>
<dbReference type="SMART" id="SM00297">
    <property type="entry name" value="BROMO"/>
    <property type="match status" value="1"/>
</dbReference>
<dbReference type="EMBL" id="JAMKFB020000006">
    <property type="protein sequence ID" value="KAL0191549.1"/>
    <property type="molecule type" value="Genomic_DNA"/>
</dbReference>
<gene>
    <name evidence="10" type="ORF">M9458_014247</name>
</gene>
<keyword evidence="5 8" id="KW-0103">Bromodomain</keyword>
<dbReference type="InterPro" id="IPR037382">
    <property type="entry name" value="Rsc/polybromo"/>
</dbReference>
<proteinExistence type="predicted"/>
<dbReference type="SUPFAM" id="SSF47370">
    <property type="entry name" value="Bromodomain"/>
    <property type="match status" value="1"/>
</dbReference>
<protein>
    <recommendedName>
        <fullName evidence="9">Bromo domain-containing protein</fullName>
    </recommendedName>
</protein>
<evidence type="ECO:0000256" key="7">
    <source>
        <dbReference type="ARBA" id="ARBA00023242"/>
    </source>
</evidence>
<dbReference type="PANTHER" id="PTHR16062:SF19">
    <property type="entry name" value="PROTEIN POLYBROMO-1"/>
    <property type="match status" value="1"/>
</dbReference>
<evidence type="ECO:0000256" key="6">
    <source>
        <dbReference type="ARBA" id="ARBA00023163"/>
    </source>
</evidence>
<comment type="caution">
    <text evidence="10">The sequence shown here is derived from an EMBL/GenBank/DDBJ whole genome shotgun (WGS) entry which is preliminary data.</text>
</comment>
<keyword evidence="3" id="KW-0156">Chromatin regulator</keyword>
<dbReference type="PRINTS" id="PR00503">
    <property type="entry name" value="BROMODOMAIN"/>
</dbReference>
<evidence type="ECO:0000256" key="2">
    <source>
        <dbReference type="ARBA" id="ARBA00022737"/>
    </source>
</evidence>
<accession>A0ABD0QZ84</accession>
<comment type="subcellular location">
    <subcellularLocation>
        <location evidence="1">Nucleus</location>
    </subcellularLocation>
</comment>
<evidence type="ECO:0000256" key="8">
    <source>
        <dbReference type="PROSITE-ProRule" id="PRU00035"/>
    </source>
</evidence>
<organism evidence="10 11">
    <name type="scientific">Cirrhinus mrigala</name>
    <name type="common">Mrigala</name>
    <dbReference type="NCBI Taxonomy" id="683832"/>
    <lineage>
        <taxon>Eukaryota</taxon>
        <taxon>Metazoa</taxon>
        <taxon>Chordata</taxon>
        <taxon>Craniata</taxon>
        <taxon>Vertebrata</taxon>
        <taxon>Euteleostomi</taxon>
        <taxon>Actinopterygii</taxon>
        <taxon>Neopterygii</taxon>
        <taxon>Teleostei</taxon>
        <taxon>Ostariophysi</taxon>
        <taxon>Cypriniformes</taxon>
        <taxon>Cyprinidae</taxon>
        <taxon>Labeoninae</taxon>
        <taxon>Labeonini</taxon>
        <taxon>Cirrhinus</taxon>
    </lineage>
</organism>
<evidence type="ECO:0000259" key="9">
    <source>
        <dbReference type="PROSITE" id="PS50014"/>
    </source>
</evidence>
<dbReference type="InterPro" id="IPR001487">
    <property type="entry name" value="Bromodomain"/>
</dbReference>
<keyword evidence="7" id="KW-0539">Nucleus</keyword>
<evidence type="ECO:0000313" key="11">
    <source>
        <dbReference type="Proteomes" id="UP001529510"/>
    </source>
</evidence>
<name>A0ABD0QZ84_CIRMR</name>
<reference evidence="10 11" key="1">
    <citation type="submission" date="2024-05" db="EMBL/GenBank/DDBJ databases">
        <title>Genome sequencing and assembly of Indian major carp, Cirrhinus mrigala (Hamilton, 1822).</title>
        <authorList>
            <person name="Mohindra V."/>
            <person name="Chowdhury L.M."/>
            <person name="Lal K."/>
            <person name="Jena J.K."/>
        </authorList>
    </citation>
    <scope>NUCLEOTIDE SEQUENCE [LARGE SCALE GENOMIC DNA]</scope>
    <source>
        <strain evidence="10">CM1030</strain>
        <tissue evidence="10">Blood</tissue>
    </source>
</reference>
<feature type="domain" description="Bromo" evidence="9">
    <location>
        <begin position="35"/>
        <end position="105"/>
    </location>
</feature>
<dbReference type="Gene3D" id="1.20.920.10">
    <property type="entry name" value="Bromodomain-like"/>
    <property type="match status" value="1"/>
</dbReference>
<dbReference type="GO" id="GO:0006325">
    <property type="term" value="P:chromatin organization"/>
    <property type="evidence" value="ECO:0007669"/>
    <property type="project" value="UniProtKB-KW"/>
</dbReference>
<dbReference type="AlphaFoldDB" id="A0ABD0QZ84"/>
<dbReference type="Proteomes" id="UP001529510">
    <property type="component" value="Unassembled WGS sequence"/>
</dbReference>
<feature type="non-terminal residue" evidence="10">
    <location>
        <position position="109"/>
    </location>
</feature>
<dbReference type="PROSITE" id="PS00633">
    <property type="entry name" value="BROMODOMAIN_1"/>
    <property type="match status" value="1"/>
</dbReference>
<dbReference type="InterPro" id="IPR036427">
    <property type="entry name" value="Bromodomain-like_sf"/>
</dbReference>
<sequence>TVRYDTGETETDCGLSAGDPIFLLYQSVRGARSVQGLLLAEPFLQLPARREYPDYYHQIKNPISLQQIRDKMKNGDYEGVEQIETDLTVMFENAKRYNMPNSTIYKRAQ</sequence>
<dbReference type="Pfam" id="PF00439">
    <property type="entry name" value="Bromodomain"/>
    <property type="match status" value="1"/>
</dbReference>
<evidence type="ECO:0000313" key="10">
    <source>
        <dbReference type="EMBL" id="KAL0191549.1"/>
    </source>
</evidence>
<evidence type="ECO:0000256" key="3">
    <source>
        <dbReference type="ARBA" id="ARBA00022853"/>
    </source>
</evidence>
<evidence type="ECO:0000256" key="4">
    <source>
        <dbReference type="ARBA" id="ARBA00023015"/>
    </source>
</evidence>